<evidence type="ECO:0000313" key="3">
    <source>
        <dbReference type="Proteomes" id="UP000253977"/>
    </source>
</evidence>
<organism evidence="2 3">
    <name type="scientific">Thalassococcus profundi</name>
    <dbReference type="NCBI Taxonomy" id="2282382"/>
    <lineage>
        <taxon>Bacteria</taxon>
        <taxon>Pseudomonadati</taxon>
        <taxon>Pseudomonadota</taxon>
        <taxon>Alphaproteobacteria</taxon>
        <taxon>Rhodobacterales</taxon>
        <taxon>Roseobacteraceae</taxon>
        <taxon>Thalassococcus</taxon>
    </lineage>
</organism>
<dbReference type="Proteomes" id="UP000253977">
    <property type="component" value="Unassembled WGS sequence"/>
</dbReference>
<evidence type="ECO:0000313" key="2">
    <source>
        <dbReference type="EMBL" id="RDD64196.1"/>
    </source>
</evidence>
<protein>
    <recommendedName>
        <fullName evidence="4">Periplasmic protein-like protein</fullName>
    </recommendedName>
</protein>
<evidence type="ECO:0000256" key="1">
    <source>
        <dbReference type="SAM" id="SignalP"/>
    </source>
</evidence>
<feature type="signal peptide" evidence="1">
    <location>
        <begin position="1"/>
        <end position="19"/>
    </location>
</feature>
<keyword evidence="3" id="KW-1185">Reference proteome</keyword>
<dbReference type="SUPFAM" id="SSF52096">
    <property type="entry name" value="ClpP/crotonase"/>
    <property type="match status" value="1"/>
</dbReference>
<dbReference type="EMBL" id="QPMK01000027">
    <property type="protein sequence ID" value="RDD64196.1"/>
    <property type="molecule type" value="Genomic_DNA"/>
</dbReference>
<sequence length="383" mass="42359">MRSIAVACFGFSLSLSGGAATAGFKHPMEFYEATNGGNCVTCVWIAAEGIIDLNTAERFSEFLRSNDLDDARGLNIHFNSPGGSLIGGVLLGMAIREQQANTTVSAAHVEDVYDSGLRKVTYDPPVQAECSSACVFAFAGGVSRFASKTTPGAAIGFQDVGRLGVHQFYDSLGLADPSAPAFNAEDRITDQKIISILLGFLFEMDVSAELLQLASRTDPRDMHYLTEEELQTTRVDNRMVRDVFITGYPNGVGITEIRYSRRDAEYRLEVYCRSDDMHMLATIDWRGAYDVPSHRDWKLYDGVSLKDAGALELISEDFERRIDGGVIGKLRFRFADPLSDLVHRKRFAFEDWSSRYANNAASAMSFTLPENFDGLHLLPRTCM</sequence>
<gene>
    <name evidence="2" type="ORF">DU478_21540</name>
</gene>
<feature type="chain" id="PRO_5016976189" description="Periplasmic protein-like protein" evidence="1">
    <location>
        <begin position="20"/>
        <end position="383"/>
    </location>
</feature>
<keyword evidence="1" id="KW-0732">Signal</keyword>
<dbReference type="RefSeq" id="WP_114512916.1">
    <property type="nucleotide sequence ID" value="NZ_QPMK01000027.1"/>
</dbReference>
<dbReference type="Gene3D" id="3.90.226.10">
    <property type="entry name" value="2-enoyl-CoA Hydratase, Chain A, domain 1"/>
    <property type="match status" value="1"/>
</dbReference>
<dbReference type="OrthoDB" id="9767116at2"/>
<dbReference type="AlphaFoldDB" id="A0A369TMN1"/>
<evidence type="ECO:0008006" key="4">
    <source>
        <dbReference type="Google" id="ProtNLM"/>
    </source>
</evidence>
<comment type="caution">
    <text evidence="2">The sequence shown here is derived from an EMBL/GenBank/DDBJ whole genome shotgun (WGS) entry which is preliminary data.</text>
</comment>
<accession>A0A369TMN1</accession>
<proteinExistence type="predicted"/>
<name>A0A369TMN1_9RHOB</name>
<reference evidence="2 3" key="1">
    <citation type="submission" date="2018-07" db="EMBL/GenBank/DDBJ databases">
        <title>Thalassococcus profundi sp. nov., a marine bacterium isolated from deep seawater of Okinawa Trough.</title>
        <authorList>
            <person name="Yu M."/>
        </authorList>
    </citation>
    <scope>NUCLEOTIDE SEQUENCE [LARGE SCALE GENOMIC DNA]</scope>
    <source>
        <strain evidence="2 3">WRAS1</strain>
    </source>
</reference>
<dbReference type="InterPro" id="IPR029045">
    <property type="entry name" value="ClpP/crotonase-like_dom_sf"/>
</dbReference>